<accession>A0A7W6W8E7</accession>
<protein>
    <submittedName>
        <fullName evidence="2">Uncharacterized protein</fullName>
    </submittedName>
</protein>
<sequence length="147" mass="15785">MMDRDHTLPVMRQAEMLGISRSGLCYRPRPVSEADLALMHRIDAPHRDMLVAEGFMVGRDTVVTLMRRGASCWTSTTPSTPSTAASNRGCSTPMTTTMASSPSSSSTATGTLSARCCARRSARRAARSPAETLMRLALDRLPSLAPG</sequence>
<dbReference type="AlphaFoldDB" id="A0A7W6W8E7"/>
<gene>
    <name evidence="2" type="ORF">GGD89_000391</name>
</gene>
<reference evidence="2 3" key="1">
    <citation type="submission" date="2020-08" db="EMBL/GenBank/DDBJ databases">
        <title>Genome sequencing of Purple Non-Sulfur Bacteria from various extreme environments.</title>
        <authorList>
            <person name="Mayer M."/>
        </authorList>
    </citation>
    <scope>NUCLEOTIDE SEQUENCE [LARGE SCALE GENOMIC DNA]</scope>
    <source>
        <strain evidence="2 3">JA131</strain>
    </source>
</reference>
<dbReference type="EMBL" id="JACIGK010000002">
    <property type="protein sequence ID" value="MBB4264784.1"/>
    <property type="molecule type" value="Genomic_DNA"/>
</dbReference>
<keyword evidence="3" id="KW-1185">Reference proteome</keyword>
<proteinExistence type="predicted"/>
<evidence type="ECO:0000313" key="2">
    <source>
        <dbReference type="EMBL" id="MBB4264784.1"/>
    </source>
</evidence>
<evidence type="ECO:0000313" key="3">
    <source>
        <dbReference type="Proteomes" id="UP000554286"/>
    </source>
</evidence>
<evidence type="ECO:0000256" key="1">
    <source>
        <dbReference type="SAM" id="MobiDB-lite"/>
    </source>
</evidence>
<comment type="caution">
    <text evidence="2">The sequence shown here is derived from an EMBL/GenBank/DDBJ whole genome shotgun (WGS) entry which is preliminary data.</text>
</comment>
<dbReference type="Proteomes" id="UP000554286">
    <property type="component" value="Unassembled WGS sequence"/>
</dbReference>
<name>A0A7W6W8E7_9PROT</name>
<organism evidence="2 3">
    <name type="scientific">Roseospira visakhapatnamensis</name>
    <dbReference type="NCBI Taxonomy" id="390880"/>
    <lineage>
        <taxon>Bacteria</taxon>
        <taxon>Pseudomonadati</taxon>
        <taxon>Pseudomonadota</taxon>
        <taxon>Alphaproteobacteria</taxon>
        <taxon>Rhodospirillales</taxon>
        <taxon>Rhodospirillaceae</taxon>
        <taxon>Roseospira</taxon>
    </lineage>
</organism>
<feature type="compositionally biased region" description="Low complexity" evidence="1">
    <location>
        <begin position="74"/>
        <end position="112"/>
    </location>
</feature>
<feature type="region of interest" description="Disordered" evidence="1">
    <location>
        <begin position="73"/>
        <end position="112"/>
    </location>
</feature>